<feature type="region of interest" description="Disordered" evidence="1">
    <location>
        <begin position="1"/>
        <end position="103"/>
    </location>
</feature>
<dbReference type="Gene3D" id="1.10.10.10">
    <property type="entry name" value="Winged helix-like DNA-binding domain superfamily/Winged helix DNA-binding domain"/>
    <property type="match status" value="1"/>
</dbReference>
<dbReference type="PANTHER" id="PTHR33164:SF43">
    <property type="entry name" value="HTH-TYPE TRANSCRIPTIONAL REPRESSOR YETL"/>
    <property type="match status" value="1"/>
</dbReference>
<feature type="compositionally biased region" description="Low complexity" evidence="1">
    <location>
        <begin position="18"/>
        <end position="49"/>
    </location>
</feature>
<proteinExistence type="predicted"/>
<dbReference type="AlphaFoldDB" id="A0A517T593"/>
<dbReference type="OrthoDB" id="212733at2"/>
<dbReference type="Proteomes" id="UP000319976">
    <property type="component" value="Chromosome"/>
</dbReference>
<dbReference type="PANTHER" id="PTHR33164">
    <property type="entry name" value="TRANSCRIPTIONAL REGULATOR, MARR FAMILY"/>
    <property type="match status" value="1"/>
</dbReference>
<evidence type="ECO:0000313" key="3">
    <source>
        <dbReference type="EMBL" id="QDT63511.1"/>
    </source>
</evidence>
<feature type="compositionally biased region" description="Polar residues" evidence="1">
    <location>
        <begin position="56"/>
        <end position="70"/>
    </location>
</feature>
<accession>A0A517T593</accession>
<dbReference type="InterPro" id="IPR039422">
    <property type="entry name" value="MarR/SlyA-like"/>
</dbReference>
<dbReference type="SUPFAM" id="SSF46785">
    <property type="entry name" value="Winged helix' DNA-binding domain"/>
    <property type="match status" value="1"/>
</dbReference>
<reference evidence="3 4" key="1">
    <citation type="submission" date="2019-02" db="EMBL/GenBank/DDBJ databases">
        <title>Deep-cultivation of Planctomycetes and their phenomic and genomic characterization uncovers novel biology.</title>
        <authorList>
            <person name="Wiegand S."/>
            <person name="Jogler M."/>
            <person name="Boedeker C."/>
            <person name="Pinto D."/>
            <person name="Vollmers J."/>
            <person name="Rivas-Marin E."/>
            <person name="Kohn T."/>
            <person name="Peeters S.H."/>
            <person name="Heuer A."/>
            <person name="Rast P."/>
            <person name="Oberbeckmann S."/>
            <person name="Bunk B."/>
            <person name="Jeske O."/>
            <person name="Meyerdierks A."/>
            <person name="Storesund J.E."/>
            <person name="Kallscheuer N."/>
            <person name="Luecker S."/>
            <person name="Lage O.M."/>
            <person name="Pohl T."/>
            <person name="Merkel B.J."/>
            <person name="Hornburger P."/>
            <person name="Mueller R.-W."/>
            <person name="Bruemmer F."/>
            <person name="Labrenz M."/>
            <person name="Spormann A.M."/>
            <person name="Op den Camp H."/>
            <person name="Overmann J."/>
            <person name="Amann R."/>
            <person name="Jetten M.S.M."/>
            <person name="Mascher T."/>
            <person name="Medema M.H."/>
            <person name="Devos D.P."/>
            <person name="Kaster A.-K."/>
            <person name="Ovreas L."/>
            <person name="Rohde M."/>
            <person name="Galperin M.Y."/>
            <person name="Jogler C."/>
        </authorList>
    </citation>
    <scope>NUCLEOTIDE SEQUENCE [LARGE SCALE GENOMIC DNA]</scope>
    <source>
        <strain evidence="3 4">V22</strain>
    </source>
</reference>
<sequence length="276" mass="29451">MLNPSFASGGRDEEHAITPPTTTPFQTFGSPASETPSTEAASTSETNPSPAIPSVPLNSNSAFGSTVPNMSSDSSDAPASVSFTASESVPSVTPAGLESTEEADAIAGRISPDEGTPFRIASEEEPGALVENMLRVGHRLRGLLDSKFSQLGLSDARFVALKVIREAAPHGCTQAHLATRLGQCESSISTLVERMRASQLLYRLRSKADRRKRVLMLTEEGRRLLDLAAVQYEHQAEKLCAGLSFEERQALAGMLNELSNGLERVENADSRHSNAA</sequence>
<dbReference type="SMART" id="SM00347">
    <property type="entry name" value="HTH_MARR"/>
    <property type="match status" value="1"/>
</dbReference>
<dbReference type="Pfam" id="PF12802">
    <property type="entry name" value="MarR_2"/>
    <property type="match status" value="1"/>
</dbReference>
<gene>
    <name evidence="3" type="ORF">V22_07330</name>
</gene>
<dbReference type="RefSeq" id="WP_145259890.1">
    <property type="nucleotide sequence ID" value="NZ_CP036316.1"/>
</dbReference>
<dbReference type="PROSITE" id="PS50995">
    <property type="entry name" value="HTH_MARR_2"/>
    <property type="match status" value="1"/>
</dbReference>
<dbReference type="EMBL" id="CP036316">
    <property type="protein sequence ID" value="QDT63511.1"/>
    <property type="molecule type" value="Genomic_DNA"/>
</dbReference>
<dbReference type="InterPro" id="IPR036390">
    <property type="entry name" value="WH_DNA-bd_sf"/>
</dbReference>
<dbReference type="InterPro" id="IPR036388">
    <property type="entry name" value="WH-like_DNA-bd_sf"/>
</dbReference>
<protein>
    <submittedName>
        <fullName evidence="3">Transcriptional regulator SlyA</fullName>
    </submittedName>
</protein>
<evidence type="ECO:0000259" key="2">
    <source>
        <dbReference type="PROSITE" id="PS50995"/>
    </source>
</evidence>
<keyword evidence="4" id="KW-1185">Reference proteome</keyword>
<evidence type="ECO:0000313" key="4">
    <source>
        <dbReference type="Proteomes" id="UP000319976"/>
    </source>
</evidence>
<name>A0A517T593_9PLAN</name>
<feature type="compositionally biased region" description="Low complexity" evidence="1">
    <location>
        <begin position="71"/>
        <end position="82"/>
    </location>
</feature>
<dbReference type="GO" id="GO:0003700">
    <property type="term" value="F:DNA-binding transcription factor activity"/>
    <property type="evidence" value="ECO:0007669"/>
    <property type="project" value="InterPro"/>
</dbReference>
<feature type="domain" description="HTH marR-type" evidence="2">
    <location>
        <begin position="126"/>
        <end position="260"/>
    </location>
</feature>
<organism evidence="3 4">
    <name type="scientific">Calycomorphotria hydatis</name>
    <dbReference type="NCBI Taxonomy" id="2528027"/>
    <lineage>
        <taxon>Bacteria</taxon>
        <taxon>Pseudomonadati</taxon>
        <taxon>Planctomycetota</taxon>
        <taxon>Planctomycetia</taxon>
        <taxon>Planctomycetales</taxon>
        <taxon>Planctomycetaceae</taxon>
        <taxon>Calycomorphotria</taxon>
    </lineage>
</organism>
<dbReference type="GO" id="GO:0006950">
    <property type="term" value="P:response to stress"/>
    <property type="evidence" value="ECO:0007669"/>
    <property type="project" value="TreeGrafter"/>
</dbReference>
<evidence type="ECO:0000256" key="1">
    <source>
        <dbReference type="SAM" id="MobiDB-lite"/>
    </source>
</evidence>
<dbReference type="KEGG" id="chya:V22_07330"/>
<dbReference type="InterPro" id="IPR000835">
    <property type="entry name" value="HTH_MarR-typ"/>
</dbReference>